<reference evidence="2 3" key="1">
    <citation type="journal article" date="2020" name="Cell Host Microbe">
        <title>Functional and Genomic Variation between Human-Derived Isolates of Lachnospiraceae Reveals Inter- and Intra-Species Diversity.</title>
        <authorList>
            <person name="Sorbara M.T."/>
            <person name="Littmann E.R."/>
            <person name="Fontana E."/>
            <person name="Moody T.U."/>
            <person name="Kohout C.E."/>
            <person name="Gjonbalaj M."/>
            <person name="Eaton V."/>
            <person name="Seok R."/>
            <person name="Leiner I.M."/>
            <person name="Pamer E.G."/>
        </authorList>
    </citation>
    <scope>NUCLEOTIDE SEQUENCE [LARGE SCALE GENOMIC DNA]</scope>
    <source>
        <strain evidence="2 3">MSK.20.11</strain>
    </source>
</reference>
<dbReference type="Proteomes" id="UP000822152">
    <property type="component" value="Unassembled WGS sequence"/>
</dbReference>
<keyword evidence="1" id="KW-0812">Transmembrane</keyword>
<keyword evidence="3" id="KW-1185">Reference proteome</keyword>
<dbReference type="RefSeq" id="WP_019162258.1">
    <property type="nucleotide sequence ID" value="NZ_JAAIPF010000065.1"/>
</dbReference>
<feature type="transmembrane region" description="Helical" evidence="1">
    <location>
        <begin position="95"/>
        <end position="117"/>
    </location>
</feature>
<protein>
    <submittedName>
        <fullName evidence="2">Uncharacterized protein</fullName>
    </submittedName>
</protein>
<dbReference type="EMBL" id="JAAIPF010000065">
    <property type="protein sequence ID" value="NSF75339.1"/>
    <property type="molecule type" value="Genomic_DNA"/>
</dbReference>
<keyword evidence="1" id="KW-0472">Membrane</keyword>
<proteinExistence type="predicted"/>
<name>A0ABX2GU87_9FIRM</name>
<evidence type="ECO:0000256" key="1">
    <source>
        <dbReference type="SAM" id="Phobius"/>
    </source>
</evidence>
<evidence type="ECO:0000313" key="3">
    <source>
        <dbReference type="Proteomes" id="UP000822152"/>
    </source>
</evidence>
<keyword evidence="1" id="KW-1133">Transmembrane helix</keyword>
<sequence>MRKKSKKRNTKNMLHHNESMSKEQIIEIYEEAYYRALKRIDEENESHKITEERRKYKWYEKVLLVMNFLFWPWNIDKKYNVNSQMYDSVLVIVTSMMLLAIGGIMWIIGLGGSFWAIYKIITLKMIKEVVDTIGIIVIFLTLGSSFVLAGKSFEKEMESSKIYAYSASIFALISCAIAIVTMFIR</sequence>
<feature type="transmembrane region" description="Helical" evidence="1">
    <location>
        <begin position="162"/>
        <end position="184"/>
    </location>
</feature>
<gene>
    <name evidence="2" type="ORF">G4952_16405</name>
</gene>
<comment type="caution">
    <text evidence="2">The sequence shown here is derived from an EMBL/GenBank/DDBJ whole genome shotgun (WGS) entry which is preliminary data.</text>
</comment>
<evidence type="ECO:0000313" key="2">
    <source>
        <dbReference type="EMBL" id="NSF75339.1"/>
    </source>
</evidence>
<organism evidence="2 3">
    <name type="scientific">Blautia wexlerae</name>
    <dbReference type="NCBI Taxonomy" id="418240"/>
    <lineage>
        <taxon>Bacteria</taxon>
        <taxon>Bacillati</taxon>
        <taxon>Bacillota</taxon>
        <taxon>Clostridia</taxon>
        <taxon>Lachnospirales</taxon>
        <taxon>Lachnospiraceae</taxon>
        <taxon>Blautia</taxon>
    </lineage>
</organism>
<accession>A0ABX2GU87</accession>
<feature type="transmembrane region" description="Helical" evidence="1">
    <location>
        <begin position="129"/>
        <end position="150"/>
    </location>
</feature>